<evidence type="ECO:0000259" key="4">
    <source>
        <dbReference type="PROSITE" id="PS50085"/>
    </source>
</evidence>
<dbReference type="InterPro" id="IPR027107">
    <property type="entry name" value="Tuberin/Ral-act_asu"/>
</dbReference>
<evidence type="ECO:0000256" key="1">
    <source>
        <dbReference type="ARBA" id="ARBA00022468"/>
    </source>
</evidence>
<dbReference type="GO" id="GO:0051056">
    <property type="term" value="P:regulation of small GTPase mediated signal transduction"/>
    <property type="evidence" value="ECO:0007669"/>
    <property type="project" value="InterPro"/>
</dbReference>
<evidence type="ECO:0000256" key="3">
    <source>
        <dbReference type="SAM" id="MobiDB-lite"/>
    </source>
</evidence>
<feature type="compositionally biased region" description="Polar residues" evidence="3">
    <location>
        <begin position="658"/>
        <end position="667"/>
    </location>
</feature>
<evidence type="ECO:0000313" key="5">
    <source>
        <dbReference type="EMBL" id="RWS02609.1"/>
    </source>
</evidence>
<keyword evidence="2" id="KW-0597">Phosphoprotein</keyword>
<sequence>MFSKKAHLDVKKSSQRVLDVKKDSFNRLKHLRTLLDNFDVNESKHFFECYYSHIYYIFFDMFTNLEAPLKQRGQKQAREELDSTLFIFEKILILLPELIAKRWQHNSIILILKKMLHHGNSIKMRQEGMRLFLIWYQILENVNDQEVEQMFMSLVPGIVPHIPNPFLVKNDQTVHSKEAFFYADYSLNATNEETVSPDTSVISSSSLVIAPCEIEPLVPVFSIEPQPQDVTCYYLQCLMDYIVSQVTKIQWKEQKEYKHLKSFEFLFKKLRLIYFPYIFPNLNDKFSFYSPTFEPPKRIHYEEEDLNFDPKRLPNRDTLQHCKAVVIRWLAKYLRNEEVEAVPRRESIDDLHQQQQSFRLPLSVSSFTQQANEQQITTEWREPSPIEYDIVRSTLNSNVENVNLIHEIFRQAFLMPFSHAMTMRKVVAVYKDWIYKNVNEVPLLLKEPHNLKESDSPSITGISCLLRVFITNASNVFLSYVPPEKPLLLEEQVDMCKRVLNIYRYMVMKMEMDKNTWEQLLVVMLRITSLVLTKDVPTRKEDTLGGRLAPAFFQTLIVTWIKANLNVYISSSLWEQFQLILSSLTSWEELIKEWCKTMDTVTRVMSRYVYGINLHDLPLERPSERRQKKIRGFRKLADGDIRRGDVKVNQPATDDVNYPNSSANKGQLNRMRSSSGNSPPNRSPKFSAISDQPFTPGVLRSASDSHLLAKRNIFFQPTKGKVHPEVTDSSSKSSERSKSLENIYQRIDSPSFSESSISQSRSPSPTPSSGLESNSLKDSPLHLDGCSASSSEVGMAGRSIIAGGSHRGWTPDSAVILWRRMLGVIGDLNSLKEPMLHQHVMECIGKMIDDFSKIRDNLGVPLDNQSTPSPPVLIPPIYFFAPYLLRTVQLSNDYKLGKLIAYKYICLMLTRRHEISLLPDFLTCFYRTLHQAFISYDMEIICTIMKYCSGKLFSLGLPGSSCLLFDFISGANMVLSSPQTKAVPRTEALGFLGTLIGMSALYKDIHSLQPNSSEPSLTQCKDLKDHLLSMLLKASKREQTGLGRSVALNSLGIFMYLELQNRSNHSRLVEVTEVLISATRFNNRVLSRIACDLLRLQCDHVTYLLDNRPEIPKRIIEGLLSSLIMHWQYAHKHDCMKELKNLLLSLTLCLGEWCLSVPKVFLITTTTAKDSDESLLRTVLNGLTCIIKGEKMFSNANTSLETDEIDMEYNITVDNLHGFGVTPNTSPRKRPIIESDSINSDSFRRNDMKVVQLAIRLLLGHMVNFLGHFPLPLLGASRLSSLVNDDDNNPYISKAEEDELSVELFNAPNVLFLIVNDSSIVSFIDFGADYSMETENKLGGKITSRIIVRDFVGKYAWDCSQLSFHLNKDHSMRKTHDIEKVDVSRASHHCSDDDDINEGERTDPLDTLLRYIGHTSPECVLNKKRCPLNSPVPASNSNFAQVEENMIALLLNQHYQEMNYTEEHFSQVKVILRNECENDSHPSLLHAETQPSFIHCRQLIDQLGFLMWEKRTKIDLLNKDERILRELRNLDNQINRETHKIAVIYVAEGQEDKNSILLNESGSKAFEEFVAGLGWEVDLATHTGFRGGLQQNQSTGITAPYFANSFMEVIFHVSTRIPTSKEEDDSLTKKLRHLGNDEVHIVWSEHTRDYRRGIIPTEFCDVLIVIYPIAAFPGYYRIHVSRKPEVPFFGPLFSGAVVHHNILPGLVRATAINASRAQRMQMCQDNGYMTYFEERSRSIETIVKHHKQQRCFEDFAATIYSPLQLGLLSSRPMSSLSTGITASIEASLASSNQSLLNVETTKSRNRPMSLSHVEQRLSPRTSSSSNSDRPLSALSVAPTFTGQ</sequence>
<protein>
    <submittedName>
        <fullName evidence="5">Ral GTPase-activating protein subunit alpha-1-like isoform X2</fullName>
    </submittedName>
</protein>
<reference evidence="5 6" key="1">
    <citation type="journal article" date="2018" name="Gigascience">
        <title>Genomes of trombidid mites reveal novel predicted allergens and laterally-transferred genes associated with secondary metabolism.</title>
        <authorList>
            <person name="Dong X."/>
            <person name="Chaisiri K."/>
            <person name="Xia D."/>
            <person name="Armstrong S.D."/>
            <person name="Fang Y."/>
            <person name="Donnelly M.J."/>
            <person name="Kadowaki T."/>
            <person name="McGarry J.W."/>
            <person name="Darby A.C."/>
            <person name="Makepeace B.L."/>
        </authorList>
    </citation>
    <scope>NUCLEOTIDE SEQUENCE [LARGE SCALE GENOMIC DNA]</scope>
    <source>
        <strain evidence="5">UoL-WK</strain>
    </source>
</reference>
<feature type="region of interest" description="Disordered" evidence="3">
    <location>
        <begin position="644"/>
        <end position="697"/>
    </location>
</feature>
<organism evidence="5 6">
    <name type="scientific">Dinothrombium tinctorium</name>
    <dbReference type="NCBI Taxonomy" id="1965070"/>
    <lineage>
        <taxon>Eukaryota</taxon>
        <taxon>Metazoa</taxon>
        <taxon>Ecdysozoa</taxon>
        <taxon>Arthropoda</taxon>
        <taxon>Chelicerata</taxon>
        <taxon>Arachnida</taxon>
        <taxon>Acari</taxon>
        <taxon>Acariformes</taxon>
        <taxon>Trombidiformes</taxon>
        <taxon>Prostigmata</taxon>
        <taxon>Anystina</taxon>
        <taxon>Parasitengona</taxon>
        <taxon>Trombidioidea</taxon>
        <taxon>Trombidiidae</taxon>
        <taxon>Dinothrombium</taxon>
    </lineage>
</organism>
<name>A0A443QHV2_9ACAR</name>
<dbReference type="EMBL" id="NCKU01007475">
    <property type="protein sequence ID" value="RWS02609.1"/>
    <property type="molecule type" value="Genomic_DNA"/>
</dbReference>
<feature type="compositionally biased region" description="Low complexity" evidence="3">
    <location>
        <begin position="1816"/>
        <end position="1835"/>
    </location>
</feature>
<evidence type="ECO:0000256" key="2">
    <source>
        <dbReference type="ARBA" id="ARBA00022553"/>
    </source>
</evidence>
<dbReference type="SUPFAM" id="SSF111347">
    <property type="entry name" value="Rap/Ran-GAP"/>
    <property type="match status" value="1"/>
</dbReference>
<dbReference type="OrthoDB" id="19311at2759"/>
<dbReference type="InterPro" id="IPR000331">
    <property type="entry name" value="Rap/Ran_GAP_dom"/>
</dbReference>
<gene>
    <name evidence="5" type="ORF">B4U79_04993</name>
</gene>
<feature type="region of interest" description="Disordered" evidence="3">
    <location>
        <begin position="719"/>
        <end position="790"/>
    </location>
</feature>
<feature type="domain" description="Rap-GAP" evidence="4">
    <location>
        <begin position="1527"/>
        <end position="1742"/>
    </location>
</feature>
<accession>A0A443QHV2</accession>
<dbReference type="GO" id="GO:0005096">
    <property type="term" value="F:GTPase activator activity"/>
    <property type="evidence" value="ECO:0007669"/>
    <property type="project" value="UniProtKB-KW"/>
</dbReference>
<feature type="region of interest" description="Disordered" evidence="3">
    <location>
        <begin position="1800"/>
        <end position="1843"/>
    </location>
</feature>
<keyword evidence="6" id="KW-1185">Reference proteome</keyword>
<dbReference type="PANTHER" id="PTHR10063">
    <property type="entry name" value="TUBERIN"/>
    <property type="match status" value="1"/>
</dbReference>
<dbReference type="Proteomes" id="UP000285301">
    <property type="component" value="Unassembled WGS sequence"/>
</dbReference>
<evidence type="ECO:0000313" key="6">
    <source>
        <dbReference type="Proteomes" id="UP000285301"/>
    </source>
</evidence>
<feature type="compositionally biased region" description="Low complexity" evidence="3">
    <location>
        <begin position="669"/>
        <end position="684"/>
    </location>
</feature>
<keyword evidence="1" id="KW-0343">GTPase activation</keyword>
<dbReference type="InterPro" id="IPR046859">
    <property type="entry name" value="RGPA/RALGAPB_N"/>
</dbReference>
<dbReference type="Pfam" id="PF20412">
    <property type="entry name" value="RALGAPB_N"/>
    <property type="match status" value="1"/>
</dbReference>
<dbReference type="GO" id="GO:0005737">
    <property type="term" value="C:cytoplasm"/>
    <property type="evidence" value="ECO:0007669"/>
    <property type="project" value="TreeGrafter"/>
</dbReference>
<dbReference type="PROSITE" id="PS50085">
    <property type="entry name" value="RAPGAP"/>
    <property type="match status" value="1"/>
</dbReference>
<dbReference type="InterPro" id="IPR035974">
    <property type="entry name" value="Rap/Ran-GAP_sf"/>
</dbReference>
<dbReference type="STRING" id="1965070.A0A443QHV2"/>
<dbReference type="GO" id="GO:0005634">
    <property type="term" value="C:nucleus"/>
    <property type="evidence" value="ECO:0007669"/>
    <property type="project" value="InterPro"/>
</dbReference>
<dbReference type="FunFam" id="3.40.50.11210:FF:000001">
    <property type="entry name" value="Ral GTPase-activating protein subunit alpha-1 isoform 1"/>
    <property type="match status" value="1"/>
</dbReference>
<proteinExistence type="predicted"/>
<dbReference type="Gene3D" id="3.40.50.11210">
    <property type="entry name" value="Rap/Ran-GAP"/>
    <property type="match status" value="1"/>
</dbReference>
<dbReference type="PANTHER" id="PTHR10063:SF11">
    <property type="entry name" value="RHO GTPASE-ACTIVATING PROTEIN CG5521-RELATED"/>
    <property type="match status" value="1"/>
</dbReference>
<dbReference type="Pfam" id="PF02145">
    <property type="entry name" value="Rap_GAP"/>
    <property type="match status" value="1"/>
</dbReference>
<feature type="compositionally biased region" description="Low complexity" evidence="3">
    <location>
        <begin position="749"/>
        <end position="769"/>
    </location>
</feature>
<comment type="caution">
    <text evidence="5">The sequence shown here is derived from an EMBL/GenBank/DDBJ whole genome shotgun (WGS) entry which is preliminary data.</text>
</comment>